<feature type="domain" description="PIH1D1/2/3 CS-like" evidence="6">
    <location>
        <begin position="312"/>
        <end position="411"/>
    </location>
</feature>
<feature type="region of interest" description="Disordered" evidence="4">
    <location>
        <begin position="265"/>
        <end position="294"/>
    </location>
</feature>
<keyword evidence="8" id="KW-1185">Reference proteome</keyword>
<name>A0A8K1CUS5_PYTOL</name>
<organism evidence="7 8">
    <name type="scientific">Pythium oligandrum</name>
    <name type="common">Mycoparasitic fungus</name>
    <dbReference type="NCBI Taxonomy" id="41045"/>
    <lineage>
        <taxon>Eukaryota</taxon>
        <taxon>Sar</taxon>
        <taxon>Stramenopiles</taxon>
        <taxon>Oomycota</taxon>
        <taxon>Peronosporomycetes</taxon>
        <taxon>Pythiales</taxon>
        <taxon>Pythiaceae</taxon>
        <taxon>Pythium</taxon>
    </lineage>
</organism>
<dbReference type="GO" id="GO:0060285">
    <property type="term" value="P:cilium-dependent cell motility"/>
    <property type="evidence" value="ECO:0007669"/>
    <property type="project" value="UniProtKB-UniRule"/>
</dbReference>
<feature type="compositionally biased region" description="Low complexity" evidence="4">
    <location>
        <begin position="42"/>
        <end position="53"/>
    </location>
</feature>
<accession>A0A8K1CUS5</accession>
<sequence length="679" mass="75495">MGLQTTDKTPSVASAARKGDNQHQELSEDELTTLFQEAMKRSSSSPSSAAAASKHGPKITKDEQQKFLQAMQDPEFRSLLNDYMLEISDPENRRETEAYLAQLEQEQRVPENKMLIKPLPGFVVKTKWLETQKVFVNVCSSDKLAPPSSTQVAKSAQTTGGTSWHLPYSVGPERMEADKGGARVITYDVCFHTRTLQFATTQRPFRDMVIGTCLDAVEAQLRQFHREPQGVLSRNHHVLKGVLYKSGDPVTMCLKKEVEKPATITKKGAEETITTSKDEETEAPSPPKEEPLMKEVSTVKTKTTATTPSLKTLSYQLIYRGQFEMMDHMQGHVGDAPPASRRPKELVVEIAFPQHTSAKGIDLDVNDTMVRVTAAEYAPLTITLPFAVVEAQGSAKFDKKARKLVVALPVQPPPRIDKRLVIQEDEGEDEEDEEEAVQEETKMPSVEAKKETTASVTSKPRADDAFAMLRETALMVAQDPLYQRQRQTEAAAPVVQATVPKTHETNEKELTTLESTVKAHVASDALYDDLPPLESCSEDEEDYEDPIQVEAPPSQLPSSESKQLPPRTPAFEVTETTACRSYLVQVAGIDSSRVELTILSSHSFKLRFFTAENELFELNEADIPCEVDTTRFEVDVASENMAVILYKKHKVTPTETTTAVPPPPPVMVHFQNNLLDELD</sequence>
<dbReference type="HAMAP" id="MF_03069">
    <property type="entry name" value="Kintoun"/>
    <property type="match status" value="1"/>
</dbReference>
<feature type="region of interest" description="Disordered" evidence="4">
    <location>
        <begin position="487"/>
        <end position="506"/>
    </location>
</feature>
<comment type="function">
    <text evidence="3">Required for cytoplasmic pre-assembly of axonemal dyneins, thereby playing a central role in motility in cilia and flagella. Involved in pre-assembly of dynein arm complexes in the cytoplasm before intraflagellar transport loads them for the ciliary compartment.</text>
</comment>
<evidence type="ECO:0000256" key="1">
    <source>
        <dbReference type="ARBA" id="ARBA00004496"/>
    </source>
</evidence>
<evidence type="ECO:0000256" key="4">
    <source>
        <dbReference type="SAM" id="MobiDB-lite"/>
    </source>
</evidence>
<feature type="domain" description="PIH1 N-terminal" evidence="5">
    <location>
        <begin position="87"/>
        <end position="221"/>
    </location>
</feature>
<dbReference type="GO" id="GO:0005737">
    <property type="term" value="C:cytoplasm"/>
    <property type="evidence" value="ECO:0007669"/>
    <property type="project" value="UniProtKB-SubCell"/>
</dbReference>
<feature type="region of interest" description="Disordered" evidence="4">
    <location>
        <begin position="421"/>
        <end position="462"/>
    </location>
</feature>
<proteinExistence type="inferred from homology"/>
<feature type="compositionally biased region" description="Basic and acidic residues" evidence="4">
    <location>
        <begin position="439"/>
        <end position="452"/>
    </location>
</feature>
<feature type="compositionally biased region" description="Acidic residues" evidence="4">
    <location>
        <begin position="536"/>
        <end position="547"/>
    </location>
</feature>
<dbReference type="PANTHER" id="PTHR22997">
    <property type="entry name" value="PIH1 DOMAIN-CONTAINING PROTEIN 1"/>
    <property type="match status" value="1"/>
</dbReference>
<dbReference type="InterPro" id="IPR041442">
    <property type="entry name" value="PIH1D1/2/3_CS-like"/>
</dbReference>
<evidence type="ECO:0000259" key="5">
    <source>
        <dbReference type="Pfam" id="PF08190"/>
    </source>
</evidence>
<evidence type="ECO:0000313" key="8">
    <source>
        <dbReference type="Proteomes" id="UP000794436"/>
    </source>
</evidence>
<dbReference type="PANTHER" id="PTHR22997:SF0">
    <property type="entry name" value="PIH1 DOMAIN-CONTAINING PROTEIN 1"/>
    <property type="match status" value="1"/>
</dbReference>
<keyword evidence="2 3" id="KW-0963">Cytoplasm</keyword>
<dbReference type="Proteomes" id="UP000794436">
    <property type="component" value="Unassembled WGS sequence"/>
</dbReference>
<dbReference type="InterPro" id="IPR034727">
    <property type="entry name" value="Kintoun"/>
</dbReference>
<dbReference type="OrthoDB" id="5135119at2759"/>
<comment type="similarity">
    <text evidence="3">Belongs to the PIH1 family. Kintoun subfamily.</text>
</comment>
<reference evidence="7" key="1">
    <citation type="submission" date="2019-03" db="EMBL/GenBank/DDBJ databases">
        <title>Long read genome sequence of the mycoparasitic Pythium oligandrum ATCC 38472 isolated from sugarbeet rhizosphere.</title>
        <authorList>
            <person name="Gaulin E."/>
        </authorList>
    </citation>
    <scope>NUCLEOTIDE SEQUENCE</scope>
    <source>
        <strain evidence="7">ATCC 38472_TT</strain>
    </source>
</reference>
<feature type="compositionally biased region" description="Basic and acidic residues" evidence="4">
    <location>
        <begin position="17"/>
        <end position="26"/>
    </location>
</feature>
<evidence type="ECO:0000256" key="2">
    <source>
        <dbReference type="ARBA" id="ARBA00022490"/>
    </source>
</evidence>
<dbReference type="EMBL" id="SPLM01000001">
    <property type="protein sequence ID" value="TMW69026.1"/>
    <property type="molecule type" value="Genomic_DNA"/>
</dbReference>
<gene>
    <name evidence="7" type="ORF">Poli38472_001182</name>
</gene>
<dbReference type="InterPro" id="IPR012981">
    <property type="entry name" value="PIH1_N"/>
</dbReference>
<comment type="caution">
    <text evidence="7">The sequence shown here is derived from an EMBL/GenBank/DDBJ whole genome shotgun (WGS) entry which is preliminary data.</text>
</comment>
<evidence type="ECO:0000313" key="7">
    <source>
        <dbReference type="EMBL" id="TMW69026.1"/>
    </source>
</evidence>
<feature type="compositionally biased region" description="Acidic residues" evidence="4">
    <location>
        <begin position="423"/>
        <end position="438"/>
    </location>
</feature>
<evidence type="ECO:0000259" key="6">
    <source>
        <dbReference type="Pfam" id="PF18201"/>
    </source>
</evidence>
<dbReference type="GO" id="GO:0070286">
    <property type="term" value="P:axonemal dynein complex assembly"/>
    <property type="evidence" value="ECO:0007669"/>
    <property type="project" value="UniProtKB-UniRule"/>
</dbReference>
<dbReference type="AlphaFoldDB" id="A0A8K1CUS5"/>
<feature type="compositionally biased region" description="Polar residues" evidence="4">
    <location>
        <begin position="1"/>
        <end position="12"/>
    </location>
</feature>
<dbReference type="InterPro" id="IPR050734">
    <property type="entry name" value="PIH1/Kintoun_subfamily"/>
</dbReference>
<feature type="region of interest" description="Disordered" evidence="4">
    <location>
        <begin position="1"/>
        <end position="60"/>
    </location>
</feature>
<protein>
    <recommendedName>
        <fullName evidence="3">Protein kintoun</fullName>
    </recommendedName>
    <alternativeName>
        <fullName evidence="3">Dynein assembly factor 2, axonemal homolog</fullName>
    </alternativeName>
</protein>
<dbReference type="Pfam" id="PF18201">
    <property type="entry name" value="PIH1_CS"/>
    <property type="match status" value="1"/>
</dbReference>
<evidence type="ECO:0000256" key="3">
    <source>
        <dbReference type="HAMAP-Rule" id="MF_03069"/>
    </source>
</evidence>
<feature type="region of interest" description="Disordered" evidence="4">
    <location>
        <begin position="528"/>
        <end position="568"/>
    </location>
</feature>
<comment type="subcellular location">
    <subcellularLocation>
        <location evidence="1 3">Cytoplasm</location>
    </subcellularLocation>
</comment>
<dbReference type="Pfam" id="PF08190">
    <property type="entry name" value="PIH1"/>
    <property type="match status" value="1"/>
</dbReference>